<organism evidence="1 2">
    <name type="scientific">Nezara viridula</name>
    <name type="common">Southern green stink bug</name>
    <name type="synonym">Cimex viridulus</name>
    <dbReference type="NCBI Taxonomy" id="85310"/>
    <lineage>
        <taxon>Eukaryota</taxon>
        <taxon>Metazoa</taxon>
        <taxon>Ecdysozoa</taxon>
        <taxon>Arthropoda</taxon>
        <taxon>Hexapoda</taxon>
        <taxon>Insecta</taxon>
        <taxon>Pterygota</taxon>
        <taxon>Neoptera</taxon>
        <taxon>Paraneoptera</taxon>
        <taxon>Hemiptera</taxon>
        <taxon>Heteroptera</taxon>
        <taxon>Panheteroptera</taxon>
        <taxon>Pentatomomorpha</taxon>
        <taxon>Pentatomoidea</taxon>
        <taxon>Pentatomidae</taxon>
        <taxon>Pentatominae</taxon>
        <taxon>Nezara</taxon>
    </lineage>
</organism>
<dbReference type="EMBL" id="OV725077">
    <property type="protein sequence ID" value="CAH1391013.1"/>
    <property type="molecule type" value="Genomic_DNA"/>
</dbReference>
<protein>
    <submittedName>
        <fullName evidence="1">Uncharacterized protein</fullName>
    </submittedName>
</protein>
<accession>A0A9P0E6X8</accession>
<reference evidence="1" key="1">
    <citation type="submission" date="2022-01" db="EMBL/GenBank/DDBJ databases">
        <authorList>
            <person name="King R."/>
        </authorList>
    </citation>
    <scope>NUCLEOTIDE SEQUENCE</scope>
</reference>
<dbReference type="Proteomes" id="UP001152798">
    <property type="component" value="Chromosome 1"/>
</dbReference>
<keyword evidence="2" id="KW-1185">Reference proteome</keyword>
<dbReference type="AlphaFoldDB" id="A0A9P0E6X8"/>
<sequence length="32" mass="3770">MFAIAEQKIETLLPLPEEDVTSLFYRMSDMNH</sequence>
<name>A0A9P0E6X8_NEZVI</name>
<proteinExistence type="predicted"/>
<evidence type="ECO:0000313" key="2">
    <source>
        <dbReference type="Proteomes" id="UP001152798"/>
    </source>
</evidence>
<evidence type="ECO:0000313" key="1">
    <source>
        <dbReference type="EMBL" id="CAH1391013.1"/>
    </source>
</evidence>
<gene>
    <name evidence="1" type="ORF">NEZAVI_LOCUS2110</name>
</gene>